<evidence type="ECO:0000256" key="4">
    <source>
        <dbReference type="PROSITE-ProRule" id="PRU00134"/>
    </source>
</evidence>
<feature type="domain" description="MYND-type" evidence="5">
    <location>
        <begin position="465"/>
        <end position="505"/>
    </location>
</feature>
<gene>
    <name evidence="6" type="ORF">Hypma_001690</name>
</gene>
<keyword evidence="1" id="KW-0479">Metal-binding</keyword>
<dbReference type="Pfam" id="PF01753">
    <property type="entry name" value="zf-MYND"/>
    <property type="match status" value="1"/>
</dbReference>
<evidence type="ECO:0000313" key="6">
    <source>
        <dbReference type="EMBL" id="RDB17182.1"/>
    </source>
</evidence>
<protein>
    <recommendedName>
        <fullName evidence="5">MYND-type domain-containing protein</fullName>
    </recommendedName>
</protein>
<dbReference type="InParanoid" id="A0A369J710"/>
<proteinExistence type="predicted"/>
<dbReference type="AlphaFoldDB" id="A0A369J710"/>
<dbReference type="Gene3D" id="6.10.140.2220">
    <property type="match status" value="1"/>
</dbReference>
<evidence type="ECO:0000256" key="2">
    <source>
        <dbReference type="ARBA" id="ARBA00022771"/>
    </source>
</evidence>
<sequence length="661" mass="74825">MVLEAEPKDSDLLSDRLGGHPPPLVIWEDPCRTDFTLPPLASNVQDLCANAARSIAHLQSLITLLGSEVHLAHYPQVLDVFFCLLERLPPSSHVTPYAKQQVELAILALEGVHMATRCHVDTDSLHIEGSLFVTKALSSWQAMWRWMRHLYYRTDGELDLKFDAESRLPTETRLRMMVTIQCIISNIFHRATVKSSNSLCDTIRTTPGVFLMMTEIWTRQSDRPRDVMLPLDCLFLNFALSHFIDSALVDVDQFVEVVCADELRLARVLLKPLQLAAYGGEKWMATYPSTVGIYQIMARRTPRIYNILMSLDSILYICHAFTLFSSIPKLSTSLALDDHYHCIVSTCKTIVATFRATDGFTWIIRAIHLHLIPCVLRSAAWASPNIDELLISILQFLESHIFYRSILRPLGKAMNSKVAIDLGKCVPRSGKFWPAWSRFSTIALRMLRMKSAFDKHGKYSRKCTLTECDRIEAAGGFKLCGACHDAVYCSESCQRQDWKEHQTLCKSICEHRTAGKHLVFPFRDIAFFAFLTDEEMRLNRVNIIQGREKALSSAAFSGQPLRLLFDYTSCPPSSTVIRAPRSLDSPQEARSKLRRPLMQPCIMVLYGKDQTVLPIPSHIAGDLFGWIEHPDSPLVDSLAPSVRITLPPFTVAWEPEETTDK</sequence>
<evidence type="ECO:0000313" key="7">
    <source>
        <dbReference type="Proteomes" id="UP000076154"/>
    </source>
</evidence>
<dbReference type="OrthoDB" id="2988312at2759"/>
<dbReference type="Proteomes" id="UP000076154">
    <property type="component" value="Unassembled WGS sequence"/>
</dbReference>
<evidence type="ECO:0000259" key="5">
    <source>
        <dbReference type="PROSITE" id="PS50865"/>
    </source>
</evidence>
<organism evidence="6 7">
    <name type="scientific">Hypsizygus marmoreus</name>
    <name type="common">White beech mushroom</name>
    <name type="synonym">Agaricus marmoreus</name>
    <dbReference type="NCBI Taxonomy" id="39966"/>
    <lineage>
        <taxon>Eukaryota</taxon>
        <taxon>Fungi</taxon>
        <taxon>Dikarya</taxon>
        <taxon>Basidiomycota</taxon>
        <taxon>Agaricomycotina</taxon>
        <taxon>Agaricomycetes</taxon>
        <taxon>Agaricomycetidae</taxon>
        <taxon>Agaricales</taxon>
        <taxon>Tricholomatineae</taxon>
        <taxon>Lyophyllaceae</taxon>
        <taxon>Hypsizygus</taxon>
    </lineage>
</organism>
<keyword evidence="7" id="KW-1185">Reference proteome</keyword>
<keyword evidence="2 4" id="KW-0863">Zinc-finger</keyword>
<dbReference type="GO" id="GO:0008270">
    <property type="term" value="F:zinc ion binding"/>
    <property type="evidence" value="ECO:0007669"/>
    <property type="project" value="UniProtKB-KW"/>
</dbReference>
<evidence type="ECO:0000256" key="3">
    <source>
        <dbReference type="ARBA" id="ARBA00022833"/>
    </source>
</evidence>
<dbReference type="SUPFAM" id="SSF144232">
    <property type="entry name" value="HIT/MYND zinc finger-like"/>
    <property type="match status" value="1"/>
</dbReference>
<comment type="caution">
    <text evidence="6">The sequence shown here is derived from an EMBL/GenBank/DDBJ whole genome shotgun (WGS) entry which is preliminary data.</text>
</comment>
<dbReference type="EMBL" id="LUEZ02000113">
    <property type="protein sequence ID" value="RDB17182.1"/>
    <property type="molecule type" value="Genomic_DNA"/>
</dbReference>
<accession>A0A369J710</accession>
<reference evidence="6" key="1">
    <citation type="submission" date="2018-04" db="EMBL/GenBank/DDBJ databases">
        <title>Whole genome sequencing of Hypsizygus marmoreus.</title>
        <authorList>
            <person name="Choi I.-G."/>
            <person name="Min B."/>
            <person name="Kim J.-G."/>
            <person name="Kim S."/>
            <person name="Oh Y.-L."/>
            <person name="Kong W.-S."/>
            <person name="Park H."/>
            <person name="Jeong J."/>
            <person name="Song E.-S."/>
        </authorList>
    </citation>
    <scope>NUCLEOTIDE SEQUENCE [LARGE SCALE GENOMIC DNA]</scope>
    <source>
        <strain evidence="6">51987-8</strain>
    </source>
</reference>
<dbReference type="InterPro" id="IPR002893">
    <property type="entry name" value="Znf_MYND"/>
</dbReference>
<dbReference type="PROSITE" id="PS50865">
    <property type="entry name" value="ZF_MYND_2"/>
    <property type="match status" value="1"/>
</dbReference>
<evidence type="ECO:0000256" key="1">
    <source>
        <dbReference type="ARBA" id="ARBA00022723"/>
    </source>
</evidence>
<name>A0A369J710_HYPMA</name>
<keyword evidence="3" id="KW-0862">Zinc</keyword>